<evidence type="ECO:0000256" key="3">
    <source>
        <dbReference type="ARBA" id="ARBA00023180"/>
    </source>
</evidence>
<keyword evidence="1" id="KW-0732">Signal</keyword>
<dbReference type="SMART" id="SM00409">
    <property type="entry name" value="IG"/>
    <property type="match status" value="1"/>
</dbReference>
<dbReference type="PANTHER" id="PTHR19971">
    <property type="entry name" value="SIGNAL-REGULATORY PROTEIN BETA"/>
    <property type="match status" value="1"/>
</dbReference>
<evidence type="ECO:0000259" key="6">
    <source>
        <dbReference type="PROSITE" id="PS50835"/>
    </source>
</evidence>
<dbReference type="AlphaFoldDB" id="A0A8D2L5F9"/>
<dbReference type="Ensembl" id="ENSVKKT00000017660.1">
    <property type="protein sequence ID" value="ENSVKKP00000017230.1"/>
    <property type="gene ID" value="ENSVKKG00000011777.1"/>
</dbReference>
<dbReference type="Proteomes" id="UP000694545">
    <property type="component" value="Unplaced"/>
</dbReference>
<accession>A0A8D2L5F9</accession>
<dbReference type="SUPFAM" id="SSF48726">
    <property type="entry name" value="Immunoglobulin"/>
    <property type="match status" value="1"/>
</dbReference>
<evidence type="ECO:0000256" key="2">
    <source>
        <dbReference type="ARBA" id="ARBA00023157"/>
    </source>
</evidence>
<reference evidence="7" key="2">
    <citation type="submission" date="2025-09" db="UniProtKB">
        <authorList>
            <consortium name="Ensembl"/>
        </authorList>
    </citation>
    <scope>IDENTIFICATION</scope>
</reference>
<dbReference type="InterPro" id="IPR003599">
    <property type="entry name" value="Ig_sub"/>
</dbReference>
<proteinExistence type="predicted"/>
<dbReference type="FunFam" id="2.60.40.10:FF:000295">
    <property type="entry name" value="Tyrosine-protein phosphatase non-receptor type substrate 1"/>
    <property type="match status" value="1"/>
</dbReference>
<feature type="compositionally biased region" description="Polar residues" evidence="5">
    <location>
        <begin position="32"/>
        <end position="42"/>
    </location>
</feature>
<feature type="domain" description="Ig-like" evidence="6">
    <location>
        <begin position="126"/>
        <end position="228"/>
    </location>
</feature>
<keyword evidence="4" id="KW-0393">Immunoglobulin domain</keyword>
<dbReference type="Pfam" id="PF07686">
    <property type="entry name" value="V-set"/>
    <property type="match status" value="1"/>
</dbReference>
<sequence>MPSGRGWGDASQPPFLLPTSQGELLPEGADCTGTSSGGNRVSSEAAADALGRGGAGLGLGQAPRCKTSGDPHCSPRFSAASRSRWCCFNLILATALKRDLFPLEILNKVTFRGETGRGLRPTTEEPLFLQKPMRMSLFAGAVGQEVVQPQAVIEVQAGATLILGCSVMGATLRGPVKWFLGEGPARKLIYAEIGSFERVLRTNKDSNTDFSIAIQNVTQADDAGTYYCVKQKKDLGGDKDVKTGPGTRVAVNPQASAGLWSTTLVSQLLLCWLEKSMFLPCSKCFLLRD</sequence>
<dbReference type="InterPro" id="IPR013106">
    <property type="entry name" value="Ig_V-set"/>
</dbReference>
<evidence type="ECO:0000256" key="1">
    <source>
        <dbReference type="ARBA" id="ARBA00022729"/>
    </source>
</evidence>
<protein>
    <recommendedName>
        <fullName evidence="6">Ig-like domain-containing protein</fullName>
    </recommendedName>
</protein>
<keyword evidence="3" id="KW-0325">Glycoprotein</keyword>
<dbReference type="InterPro" id="IPR036179">
    <property type="entry name" value="Ig-like_dom_sf"/>
</dbReference>
<evidence type="ECO:0000256" key="4">
    <source>
        <dbReference type="ARBA" id="ARBA00023319"/>
    </source>
</evidence>
<evidence type="ECO:0000313" key="8">
    <source>
        <dbReference type="Proteomes" id="UP000694545"/>
    </source>
</evidence>
<dbReference type="InterPro" id="IPR051755">
    <property type="entry name" value="Ig-like_CS_Receptor"/>
</dbReference>
<dbReference type="InterPro" id="IPR007110">
    <property type="entry name" value="Ig-like_dom"/>
</dbReference>
<evidence type="ECO:0000313" key="7">
    <source>
        <dbReference type="Ensembl" id="ENSVKKP00000017230.1"/>
    </source>
</evidence>
<evidence type="ECO:0000256" key="5">
    <source>
        <dbReference type="SAM" id="MobiDB-lite"/>
    </source>
</evidence>
<reference evidence="7" key="1">
    <citation type="submission" date="2025-08" db="UniProtKB">
        <authorList>
            <consortium name="Ensembl"/>
        </authorList>
    </citation>
    <scope>IDENTIFICATION</scope>
</reference>
<feature type="region of interest" description="Disordered" evidence="5">
    <location>
        <begin position="1"/>
        <end position="45"/>
    </location>
</feature>
<name>A0A8D2L5F9_VARKO</name>
<keyword evidence="2" id="KW-1015">Disulfide bond</keyword>
<dbReference type="InterPro" id="IPR013783">
    <property type="entry name" value="Ig-like_fold"/>
</dbReference>
<dbReference type="PROSITE" id="PS50835">
    <property type="entry name" value="IG_LIKE"/>
    <property type="match status" value="1"/>
</dbReference>
<keyword evidence="8" id="KW-1185">Reference proteome</keyword>
<organism evidence="7 8">
    <name type="scientific">Varanus komodoensis</name>
    <name type="common">Komodo dragon</name>
    <dbReference type="NCBI Taxonomy" id="61221"/>
    <lineage>
        <taxon>Eukaryota</taxon>
        <taxon>Metazoa</taxon>
        <taxon>Chordata</taxon>
        <taxon>Craniata</taxon>
        <taxon>Vertebrata</taxon>
        <taxon>Euteleostomi</taxon>
        <taxon>Lepidosauria</taxon>
        <taxon>Squamata</taxon>
        <taxon>Bifurcata</taxon>
        <taxon>Unidentata</taxon>
        <taxon>Episquamata</taxon>
        <taxon>Toxicofera</taxon>
        <taxon>Anguimorpha</taxon>
        <taxon>Paleoanguimorpha</taxon>
        <taxon>Varanoidea</taxon>
        <taxon>Varanidae</taxon>
        <taxon>Varanus</taxon>
    </lineage>
</organism>
<dbReference type="Gene3D" id="2.60.40.10">
    <property type="entry name" value="Immunoglobulins"/>
    <property type="match status" value="1"/>
</dbReference>